<dbReference type="AlphaFoldDB" id="A0A7J5YU12"/>
<name>A0A7J5YU12_DISMA</name>
<comment type="caution">
    <text evidence="2">The sequence shown here is derived from an EMBL/GenBank/DDBJ whole genome shotgun (WGS) entry which is preliminary data.</text>
</comment>
<dbReference type="Gene3D" id="3.30.70.1820">
    <property type="entry name" value="L1 transposable element, RRM domain"/>
    <property type="match status" value="1"/>
</dbReference>
<proteinExistence type="predicted"/>
<evidence type="ECO:0000256" key="1">
    <source>
        <dbReference type="SAM" id="MobiDB-lite"/>
    </source>
</evidence>
<protein>
    <recommendedName>
        <fullName evidence="4">L1 transposable element RRM domain-containing protein</fullName>
    </recommendedName>
</protein>
<dbReference type="InterPro" id="IPR004244">
    <property type="entry name" value="Transposase_22"/>
</dbReference>
<dbReference type="OrthoDB" id="8862550at2759"/>
<organism evidence="2 3">
    <name type="scientific">Dissostichus mawsoni</name>
    <name type="common">Antarctic cod</name>
    <dbReference type="NCBI Taxonomy" id="36200"/>
    <lineage>
        <taxon>Eukaryota</taxon>
        <taxon>Metazoa</taxon>
        <taxon>Chordata</taxon>
        <taxon>Craniata</taxon>
        <taxon>Vertebrata</taxon>
        <taxon>Euteleostomi</taxon>
        <taxon>Actinopterygii</taxon>
        <taxon>Neopterygii</taxon>
        <taxon>Teleostei</taxon>
        <taxon>Neoteleostei</taxon>
        <taxon>Acanthomorphata</taxon>
        <taxon>Eupercaria</taxon>
        <taxon>Perciformes</taxon>
        <taxon>Notothenioidei</taxon>
        <taxon>Nototheniidae</taxon>
        <taxon>Dissostichus</taxon>
    </lineage>
</organism>
<evidence type="ECO:0008006" key="4">
    <source>
        <dbReference type="Google" id="ProtNLM"/>
    </source>
</evidence>
<accession>A0A7J5YU12</accession>
<keyword evidence="3" id="KW-1185">Reference proteome</keyword>
<dbReference type="EMBL" id="JAAKFY010000010">
    <property type="protein sequence ID" value="KAF3851628.1"/>
    <property type="molecule type" value="Genomic_DNA"/>
</dbReference>
<gene>
    <name evidence="2" type="ORF">F7725_013400</name>
</gene>
<dbReference type="Proteomes" id="UP000518266">
    <property type="component" value="Unassembled WGS sequence"/>
</dbReference>
<evidence type="ECO:0000313" key="2">
    <source>
        <dbReference type="EMBL" id="KAF3851628.1"/>
    </source>
</evidence>
<feature type="non-terminal residue" evidence="2">
    <location>
        <position position="1"/>
    </location>
</feature>
<reference evidence="2 3" key="1">
    <citation type="submission" date="2020-03" db="EMBL/GenBank/DDBJ databases">
        <title>Dissostichus mawsoni Genome sequencing and assembly.</title>
        <authorList>
            <person name="Park H."/>
        </authorList>
    </citation>
    <scope>NUCLEOTIDE SEQUENCE [LARGE SCALE GENOMIC DNA]</scope>
    <source>
        <strain evidence="2">DM0001</strain>
        <tissue evidence="2">Muscle</tissue>
    </source>
</reference>
<evidence type="ECO:0000313" key="3">
    <source>
        <dbReference type="Proteomes" id="UP000518266"/>
    </source>
</evidence>
<sequence>MSVTAPFEGSPVTPEGLVPGEGLDELPIGLAVVETAAAGGCAAPLLGGGGGSWSLGELSDQRLEQELAVVEAAVVGHHKDLESPRQRDGSRKQTWNMEVKDALCKSLKQQQMLQDKLTDIEGRSRRNNIRIFGIPEDKEGDSAPKYLHQLLTTELSLPPNVNLQIQRAHRALAQKPNINSPPRSMIVHFLEFTVKEMVLKKAWQKKIVVEGRPLIFDHDYATEVVQKRKAYNGIKKLLKEKGIRFQTPLTKMRIHWDDGPKLYGSAQEAACERNGDSPWDQLGSPPRTMRQRWRGCNRRCHGNASERERGNSAACKGKVTGVRADYTGLR</sequence>
<dbReference type="PANTHER" id="PTHR11505">
    <property type="entry name" value="L1 TRANSPOSABLE ELEMENT-RELATED"/>
    <property type="match status" value="1"/>
</dbReference>
<feature type="region of interest" description="Disordered" evidence="1">
    <location>
        <begin position="1"/>
        <end position="20"/>
    </location>
</feature>